<reference evidence="2" key="1">
    <citation type="journal article" date="2014" name="Int. J. Syst. Evol. Microbiol.">
        <title>Complete genome sequence of Corynebacterium casei LMG S-19264T (=DSM 44701T), isolated from a smear-ripened cheese.</title>
        <authorList>
            <consortium name="US DOE Joint Genome Institute (JGI-PGF)"/>
            <person name="Walter F."/>
            <person name="Albersmeier A."/>
            <person name="Kalinowski J."/>
            <person name="Ruckert C."/>
        </authorList>
    </citation>
    <scope>NUCLEOTIDE SEQUENCE</scope>
    <source>
        <strain evidence="2">KCTC 12343</strain>
    </source>
</reference>
<organism evidence="2 3">
    <name type="scientific">Pseudoduganella albidiflava</name>
    <dbReference type="NCBI Taxonomy" id="321983"/>
    <lineage>
        <taxon>Bacteria</taxon>
        <taxon>Pseudomonadati</taxon>
        <taxon>Pseudomonadota</taxon>
        <taxon>Betaproteobacteria</taxon>
        <taxon>Burkholderiales</taxon>
        <taxon>Oxalobacteraceae</taxon>
        <taxon>Telluria group</taxon>
        <taxon>Pseudoduganella</taxon>
    </lineage>
</organism>
<dbReference type="PANTHER" id="PTHR47572">
    <property type="entry name" value="LIPOPROTEIN-RELATED"/>
    <property type="match status" value="1"/>
</dbReference>
<evidence type="ECO:0000259" key="1">
    <source>
        <dbReference type="Pfam" id="PF08450"/>
    </source>
</evidence>
<protein>
    <submittedName>
        <fullName evidence="2">Gluconolactonase</fullName>
    </submittedName>
</protein>
<dbReference type="SUPFAM" id="SSF63829">
    <property type="entry name" value="Calcium-dependent phosphotriesterase"/>
    <property type="match status" value="1"/>
</dbReference>
<dbReference type="RefSeq" id="WP_218943687.1">
    <property type="nucleotide sequence ID" value="NZ_BMWV01000005.1"/>
</dbReference>
<dbReference type="Pfam" id="PF08450">
    <property type="entry name" value="SGL"/>
    <property type="match status" value="1"/>
</dbReference>
<dbReference type="InterPro" id="IPR051262">
    <property type="entry name" value="SMP-30/CGR1_Lactonase"/>
</dbReference>
<gene>
    <name evidence="2" type="ORF">GCM10007387_27360</name>
</gene>
<dbReference type="InterPro" id="IPR013658">
    <property type="entry name" value="SGL"/>
</dbReference>
<evidence type="ECO:0000313" key="2">
    <source>
        <dbReference type="EMBL" id="GGY43738.1"/>
    </source>
</evidence>
<sequence length="304" mass="32166">MPIEARTVAPLLLAAWLGAMLPAGATELFVATPLTAPHGFTAGIEGPAVDAAGNIHAANFARQQTIGIVAPDGTARVLLTMPGKAVPNGLRFGRDGTLYVADYVGHAIYRVAPGTTTAVRFAHEPSMSQPNDIAITADGVLYASDPDWRRGSGRIWRIDTAGRATLAADGLGTTNGIEVSPDGRTLYVNESEQRAIWAFTIGSGGALEGKRLVARFPDFGLDGMRADVDGNLYVTRHGKGTVAKLAPDGTLLREITLPGARPSNICFGGPDGRTAYVTEVEHGRLLQFRVDRPGLEWQRLHGPP</sequence>
<dbReference type="Proteomes" id="UP000628442">
    <property type="component" value="Unassembled WGS sequence"/>
</dbReference>
<dbReference type="EMBL" id="BMWV01000005">
    <property type="protein sequence ID" value="GGY43738.1"/>
    <property type="molecule type" value="Genomic_DNA"/>
</dbReference>
<dbReference type="Gene3D" id="2.120.10.30">
    <property type="entry name" value="TolB, C-terminal domain"/>
    <property type="match status" value="1"/>
</dbReference>
<accession>A0AA88C151</accession>
<dbReference type="InterPro" id="IPR011042">
    <property type="entry name" value="6-blade_b-propeller_TolB-like"/>
</dbReference>
<dbReference type="AlphaFoldDB" id="A0AA88C151"/>
<reference evidence="2" key="2">
    <citation type="submission" date="2022-12" db="EMBL/GenBank/DDBJ databases">
        <authorList>
            <person name="Sun Q."/>
            <person name="Kim S."/>
        </authorList>
    </citation>
    <scope>NUCLEOTIDE SEQUENCE</scope>
    <source>
        <strain evidence="2">KCTC 12343</strain>
    </source>
</reference>
<proteinExistence type="predicted"/>
<name>A0AA88C151_9BURK</name>
<feature type="domain" description="SMP-30/Gluconolactonase/LRE-like region" evidence="1">
    <location>
        <begin position="63"/>
        <end position="279"/>
    </location>
</feature>
<evidence type="ECO:0000313" key="3">
    <source>
        <dbReference type="Proteomes" id="UP000628442"/>
    </source>
</evidence>
<dbReference type="PANTHER" id="PTHR47572:SF5">
    <property type="entry name" value="BLR2277 PROTEIN"/>
    <property type="match status" value="1"/>
</dbReference>
<comment type="caution">
    <text evidence="2">The sequence shown here is derived from an EMBL/GenBank/DDBJ whole genome shotgun (WGS) entry which is preliminary data.</text>
</comment>